<comment type="caution">
    <text evidence="7">The sequence shown here is derived from an EMBL/GenBank/DDBJ whole genome shotgun (WGS) entry which is preliminary data.</text>
</comment>
<dbReference type="PANTHER" id="PTHR30093">
    <property type="entry name" value="GENERAL SECRETION PATHWAY PROTEIN G"/>
    <property type="match status" value="1"/>
</dbReference>
<evidence type="ECO:0000256" key="2">
    <source>
        <dbReference type="ARBA" id="ARBA00022481"/>
    </source>
</evidence>
<gene>
    <name evidence="7" type="ORF">GCM10008905_03590</name>
</gene>
<dbReference type="PANTHER" id="PTHR30093:SF44">
    <property type="entry name" value="TYPE II SECRETION SYSTEM CORE PROTEIN G"/>
    <property type="match status" value="1"/>
</dbReference>
<organism evidence="7 8">
    <name type="scientific">Clostridium malenominatum</name>
    <dbReference type="NCBI Taxonomy" id="1539"/>
    <lineage>
        <taxon>Bacteria</taxon>
        <taxon>Bacillati</taxon>
        <taxon>Bacillota</taxon>
        <taxon>Clostridia</taxon>
        <taxon>Eubacteriales</taxon>
        <taxon>Clostridiaceae</taxon>
        <taxon>Clostridium</taxon>
    </lineage>
</organism>
<dbReference type="Proteomes" id="UP001500339">
    <property type="component" value="Unassembled WGS sequence"/>
</dbReference>
<keyword evidence="2" id="KW-0488">Methylation</keyword>
<accession>A0ABN1IMW6</accession>
<evidence type="ECO:0000256" key="3">
    <source>
        <dbReference type="ARBA" id="ARBA00022692"/>
    </source>
</evidence>
<feature type="transmembrane region" description="Helical" evidence="6">
    <location>
        <begin position="12"/>
        <end position="34"/>
    </location>
</feature>
<dbReference type="Gene3D" id="3.30.700.10">
    <property type="entry name" value="Glycoprotein, Type 4 Pilin"/>
    <property type="match status" value="1"/>
</dbReference>
<name>A0ABN1IMW6_9CLOT</name>
<evidence type="ECO:0000256" key="6">
    <source>
        <dbReference type="SAM" id="Phobius"/>
    </source>
</evidence>
<reference evidence="7 8" key="1">
    <citation type="journal article" date="2019" name="Int. J. Syst. Evol. Microbiol.">
        <title>The Global Catalogue of Microorganisms (GCM) 10K type strain sequencing project: providing services to taxonomists for standard genome sequencing and annotation.</title>
        <authorList>
            <consortium name="The Broad Institute Genomics Platform"/>
            <consortium name="The Broad Institute Genome Sequencing Center for Infectious Disease"/>
            <person name="Wu L."/>
            <person name="Ma J."/>
        </authorList>
    </citation>
    <scope>NUCLEOTIDE SEQUENCE [LARGE SCALE GENOMIC DNA]</scope>
    <source>
        <strain evidence="7 8">JCM 1405</strain>
    </source>
</reference>
<keyword evidence="3 6" id="KW-0812">Transmembrane</keyword>
<dbReference type="Pfam" id="PF07963">
    <property type="entry name" value="N_methyl"/>
    <property type="match status" value="1"/>
</dbReference>
<evidence type="ECO:0000313" key="7">
    <source>
        <dbReference type="EMBL" id="GAA0717711.1"/>
    </source>
</evidence>
<evidence type="ECO:0000313" key="8">
    <source>
        <dbReference type="Proteomes" id="UP001500339"/>
    </source>
</evidence>
<protein>
    <recommendedName>
        <fullName evidence="9">Prepilin-type N-terminal cleavage/methylation domain-containing protein</fullName>
    </recommendedName>
</protein>
<dbReference type="NCBIfam" id="TIGR02532">
    <property type="entry name" value="IV_pilin_GFxxxE"/>
    <property type="match status" value="1"/>
</dbReference>
<keyword evidence="5 6" id="KW-0472">Membrane</keyword>
<evidence type="ECO:0008006" key="9">
    <source>
        <dbReference type="Google" id="ProtNLM"/>
    </source>
</evidence>
<dbReference type="InterPro" id="IPR045584">
    <property type="entry name" value="Pilin-like"/>
</dbReference>
<dbReference type="Pfam" id="PF22434">
    <property type="entry name" value="PilW_C"/>
    <property type="match status" value="1"/>
</dbReference>
<dbReference type="EMBL" id="BAAACF010000001">
    <property type="protein sequence ID" value="GAA0717711.1"/>
    <property type="molecule type" value="Genomic_DNA"/>
</dbReference>
<evidence type="ECO:0000256" key="5">
    <source>
        <dbReference type="ARBA" id="ARBA00023136"/>
    </source>
</evidence>
<comment type="subcellular location">
    <subcellularLocation>
        <location evidence="1">Membrane</location>
        <topology evidence="1">Single-pass membrane protein</topology>
    </subcellularLocation>
</comment>
<evidence type="ECO:0000256" key="1">
    <source>
        <dbReference type="ARBA" id="ARBA00004167"/>
    </source>
</evidence>
<evidence type="ECO:0000256" key="4">
    <source>
        <dbReference type="ARBA" id="ARBA00022989"/>
    </source>
</evidence>
<dbReference type="SUPFAM" id="SSF54523">
    <property type="entry name" value="Pili subunits"/>
    <property type="match status" value="1"/>
</dbReference>
<sequence>MRLKKHKKAFTLVELLVVIAIIAILSAIIAPKAFTAIEKSKVSRTINDMKVFKTAALQYYADVGSFPGDVNEGKDPGFGITPSSLPNGWNGPYLDAPLSKKTAWSGTYDYESWAPTTDGSNNNANGVKAGIYITIHGVTEKGAEQLIKQSPFEVAVGNGNPNGIQSDDVYPGKKKVTLKISDWLY</sequence>
<proteinExistence type="predicted"/>
<dbReference type="RefSeq" id="WP_343765870.1">
    <property type="nucleotide sequence ID" value="NZ_BAAACF010000001.1"/>
</dbReference>
<keyword evidence="8" id="KW-1185">Reference proteome</keyword>
<keyword evidence="4 6" id="KW-1133">Transmembrane helix</keyword>
<dbReference type="InterPro" id="IPR012902">
    <property type="entry name" value="N_methyl_site"/>
</dbReference>